<dbReference type="AlphaFoldDB" id="A0A9Q3IAJ5"/>
<accession>A0A9Q3IAJ5</accession>
<feature type="region of interest" description="Disordered" evidence="2">
    <location>
        <begin position="66"/>
        <end position="131"/>
    </location>
</feature>
<keyword evidence="1" id="KW-0507">mRNA processing</keyword>
<dbReference type="Proteomes" id="UP000765509">
    <property type="component" value="Unassembled WGS sequence"/>
</dbReference>
<feature type="compositionally biased region" description="Basic and acidic residues" evidence="2">
    <location>
        <begin position="282"/>
        <end position="298"/>
    </location>
</feature>
<feature type="compositionally biased region" description="Basic and acidic residues" evidence="2">
    <location>
        <begin position="83"/>
        <end position="92"/>
    </location>
</feature>
<dbReference type="GO" id="GO:0008270">
    <property type="term" value="F:zinc ion binding"/>
    <property type="evidence" value="ECO:0007669"/>
    <property type="project" value="InterPro"/>
</dbReference>
<evidence type="ECO:0000313" key="4">
    <source>
        <dbReference type="Proteomes" id="UP000765509"/>
    </source>
</evidence>
<dbReference type="SUPFAM" id="SSF57756">
    <property type="entry name" value="Retrovirus zinc finger-like domains"/>
    <property type="match status" value="1"/>
</dbReference>
<feature type="compositionally biased region" description="Basic and acidic residues" evidence="2">
    <location>
        <begin position="222"/>
        <end position="257"/>
    </location>
</feature>
<feature type="compositionally biased region" description="Low complexity" evidence="2">
    <location>
        <begin position="118"/>
        <end position="128"/>
    </location>
</feature>
<protein>
    <recommendedName>
        <fullName evidence="5">CCHC-type domain-containing protein</fullName>
    </recommendedName>
</protein>
<organism evidence="3 4">
    <name type="scientific">Austropuccinia psidii MF-1</name>
    <dbReference type="NCBI Taxonomy" id="1389203"/>
    <lineage>
        <taxon>Eukaryota</taxon>
        <taxon>Fungi</taxon>
        <taxon>Dikarya</taxon>
        <taxon>Basidiomycota</taxon>
        <taxon>Pucciniomycotina</taxon>
        <taxon>Pucciniomycetes</taxon>
        <taxon>Pucciniales</taxon>
        <taxon>Sphaerophragmiaceae</taxon>
        <taxon>Austropuccinia</taxon>
    </lineage>
</organism>
<evidence type="ECO:0000256" key="1">
    <source>
        <dbReference type="ARBA" id="ARBA00022664"/>
    </source>
</evidence>
<name>A0A9Q3IAJ5_9BASI</name>
<comment type="caution">
    <text evidence="3">The sequence shown here is derived from an EMBL/GenBank/DDBJ whole genome shotgun (WGS) entry which is preliminary data.</text>
</comment>
<dbReference type="GO" id="GO:0006397">
    <property type="term" value="P:mRNA processing"/>
    <property type="evidence" value="ECO:0007669"/>
    <property type="project" value="UniProtKB-KW"/>
</dbReference>
<reference evidence="3" key="1">
    <citation type="submission" date="2021-03" db="EMBL/GenBank/DDBJ databases">
        <title>Draft genome sequence of rust myrtle Austropuccinia psidii MF-1, a brazilian biotype.</title>
        <authorList>
            <person name="Quecine M.C."/>
            <person name="Pachon D.M.R."/>
            <person name="Bonatelli M.L."/>
            <person name="Correr F.H."/>
            <person name="Franceschini L.M."/>
            <person name="Leite T.F."/>
            <person name="Margarido G.R.A."/>
            <person name="Almeida C.A."/>
            <person name="Ferrarezi J.A."/>
            <person name="Labate C.A."/>
        </authorList>
    </citation>
    <scope>NUCLEOTIDE SEQUENCE</scope>
    <source>
        <strain evidence="3">MF-1</strain>
    </source>
</reference>
<dbReference type="GO" id="GO:0003676">
    <property type="term" value="F:nucleic acid binding"/>
    <property type="evidence" value="ECO:0007669"/>
    <property type="project" value="InterPro"/>
</dbReference>
<dbReference type="InterPro" id="IPR036875">
    <property type="entry name" value="Znf_CCHC_sf"/>
</dbReference>
<gene>
    <name evidence="3" type="ORF">O181_072902</name>
</gene>
<dbReference type="EMBL" id="AVOT02038334">
    <property type="protein sequence ID" value="MBW0533187.1"/>
    <property type="molecule type" value="Genomic_DNA"/>
</dbReference>
<feature type="region of interest" description="Disordered" evidence="2">
    <location>
        <begin position="222"/>
        <end position="360"/>
    </location>
</feature>
<sequence>MIKDRAMVQALDGGYIIPRLDILKLYIEQDLEAKVLIQQKEFSKPKPPEKKTRFEDESWDEVLKQVKELTQKIKNPPQPEPQPRNEGKESVKEVLNQLKTLSEAVNPPRRNWNNNQEQRFPQNNQPYRPRNPLPPFSSSYQPYIPAQMAPRPPLKCAYCKEEGHTATRCTHLAEDLDRRIVRTQGASYLFPNYQRVPMEGNESAKNIVRAFAKEQAELNKKFMEKPTVKPKPEEEVKPTEKKSDDKTTSIAHVEDWSNWKPPTISSANDPFESHIGLRQTKQRLERQSQNQEPKKKAEIPGTYIEEEKEEERVIIPTKFQNSNIPKPDQPEEEIENIANKNEDEEIPKEEKKFRKPPKKQVETKLEIDKIIKKIMQQKINLTIEEILRMSPNFVHKLQELSEKDKEKIKSLN</sequence>
<evidence type="ECO:0008006" key="5">
    <source>
        <dbReference type="Google" id="ProtNLM"/>
    </source>
</evidence>
<evidence type="ECO:0000313" key="3">
    <source>
        <dbReference type="EMBL" id="MBW0533187.1"/>
    </source>
</evidence>
<evidence type="ECO:0000256" key="2">
    <source>
        <dbReference type="SAM" id="MobiDB-lite"/>
    </source>
</evidence>
<dbReference type="OrthoDB" id="5102063at2759"/>
<keyword evidence="4" id="KW-1185">Reference proteome</keyword>
<proteinExistence type="predicted"/>